<gene>
    <name evidence="2" type="ORF">CSUI_004261</name>
</gene>
<dbReference type="VEuPathDB" id="ToxoDB:CSUI_004261"/>
<feature type="region of interest" description="Disordered" evidence="1">
    <location>
        <begin position="951"/>
        <end position="1010"/>
    </location>
</feature>
<organism evidence="2 3">
    <name type="scientific">Cystoisospora suis</name>
    <dbReference type="NCBI Taxonomy" id="483139"/>
    <lineage>
        <taxon>Eukaryota</taxon>
        <taxon>Sar</taxon>
        <taxon>Alveolata</taxon>
        <taxon>Apicomplexa</taxon>
        <taxon>Conoidasida</taxon>
        <taxon>Coccidia</taxon>
        <taxon>Eucoccidiorida</taxon>
        <taxon>Eimeriorina</taxon>
        <taxon>Sarcocystidae</taxon>
        <taxon>Cystoisospora</taxon>
    </lineage>
</organism>
<dbReference type="EMBL" id="MIGC01001958">
    <property type="protein sequence ID" value="PHJ21892.1"/>
    <property type="molecule type" value="Genomic_DNA"/>
</dbReference>
<evidence type="ECO:0000256" key="1">
    <source>
        <dbReference type="SAM" id="MobiDB-lite"/>
    </source>
</evidence>
<feature type="compositionally biased region" description="Basic and acidic residues" evidence="1">
    <location>
        <begin position="1183"/>
        <end position="1209"/>
    </location>
</feature>
<keyword evidence="3" id="KW-1185">Reference proteome</keyword>
<protein>
    <submittedName>
        <fullName evidence="2">Uncharacterized protein</fullName>
    </submittedName>
</protein>
<reference evidence="2 3" key="1">
    <citation type="journal article" date="2017" name="Int. J. Parasitol.">
        <title>The genome of the protozoan parasite Cystoisospora suis and a reverse vaccinology approach to identify vaccine candidates.</title>
        <authorList>
            <person name="Palmieri N."/>
            <person name="Shrestha A."/>
            <person name="Ruttkowski B."/>
            <person name="Beck T."/>
            <person name="Vogl C."/>
            <person name="Tomley F."/>
            <person name="Blake D.P."/>
            <person name="Joachim A."/>
        </authorList>
    </citation>
    <scope>NUCLEOTIDE SEQUENCE [LARGE SCALE GENOMIC DNA]</scope>
    <source>
        <strain evidence="2 3">Wien I</strain>
    </source>
</reference>
<feature type="compositionally biased region" description="Basic and acidic residues" evidence="1">
    <location>
        <begin position="1396"/>
        <end position="1408"/>
    </location>
</feature>
<dbReference type="GeneID" id="94427665"/>
<feature type="region of interest" description="Disordered" evidence="1">
    <location>
        <begin position="1395"/>
        <end position="1427"/>
    </location>
</feature>
<comment type="caution">
    <text evidence="2">The sequence shown here is derived from an EMBL/GenBank/DDBJ whole genome shotgun (WGS) entry which is preliminary data.</text>
</comment>
<sequence length="1512" mass="165181">MEALCGCPSLACLSPYLSSSSCLSKLHKPCHLFSWNRCRSHPTCGYLSSSSASPGCSPCSLLSQSPSSSCCLPSSSSLPSSLSFSSPSACIIREKNCRCRCFSSSSRLLPVRPRNFSPSPCSAPYPSDGLCASSSLSLALGQKRRRTSRSDVPLSSVPFLLHSLQQRRLVRSVPRARRSSSHLTTLLAAKKSFNSGACTPGARWIPYIPTHSFFSPPPHTQDPFLSSCRSLTRDLSHEPAQRYKQRDAIASTLASSRTSSCGNPLNSPCSPSSIPSRVIHTCHSLPCRSIPSASHASSLSFSPVGHRRIQLSSHQETFSCCRGSCGISQPSRSSCTSFPGFARHYPSPVICSSSDSSSPRASPALSHSNLFSSSRLSTPTTCSVLCLSLPEFPLSPLLRPPPALSSSSFSSFIRFCRSQQSPLLLNLRSFSADPSGVASSTSSSSSALLSSPAVLAPSMQDTSSIDFLRLPEAQLLSLPPERVLPQLASACARLPEEQVWPCSVCKKIETYFFSIVHPENGHSDPRSTPMSVAPLSPPSTAPCLSTSSCQSAISALSSFSSSSSVSIASLRRHSPTQHASSSLSSTSTGFSQLSPAFRVSFCQNHPDSLMPSGFSDFSSLSTALRLLPSLAVLLHFLAVRRRYRVSPVLLSELFLSPSSPYCQLLKNLPFLPLKPSSYHREQLACPSVMKFAQPCASKEESLRLSSPCSGKDCSLGNEDENMKEEKLLLMKDRDQENLQPIDRSLPLPMEYRLSPSERAASAFLLLSTFSECTYTAKHCSSAQNYLGTPSAPGRLPFSQESWWVQGAPNAETENERLCQHESSTEDEDNCELLKERLFGSTNGLRVLKNILSILLRDLRLLGGYGGTGIICRHEHLLDREERDARKEAKGHRELQDSVCFSAFGVGEAALRHERVSVPTQVGVYLASLLPSFSPAFWPVSSSSLAPSLLAYPRSTSSRDDSSTSSSLSTSTSPSPQSTPPAANVSSSFSAASPSSSSAMCSGRSDEESRRNYDKRAARIRALQRECAFIATRLLDRAISLSRRSVSPTLGRDGLQQLQYLDILLRLRPPSWLSIPADPTRHHCSLEGVHSPQSMPYLSASSRLFLAAVRQMSLPTSRLLRHRLALAAEQKEDEAEKRLESCDEELPTHSEVIARHRSVLGNNAAAPDDYHAGRAKWRAGWTADSDKEVRQGVERDPRKERTDEKSEKEGFSTSQKIRGHPGERTDRLLADAEAERGVGGALLERPLLRMVGVFLVSEALESCASKTTPTVTSGGNIRLPLSVTGTTVAIECLDSQDTYVNEPKIPTLTTRLRHSVLRLLGWKVVVVGRPFQLVSQARQHFPERHPNFVRPSLDTERNLDSGELLEANLNKRPKVSKNENGEAGVVDRQVRANPADTAHHEVGRRESGHRDHRRLSCSPTGPVPQFTKADSSLDTFLKSRSEGSRKQAYEEILRYLRPHLGAAFIDRIVVEPALLARRTSWWPLLEKIAPELLVNAKDSEALQRRTRKLPKQV</sequence>
<feature type="region of interest" description="Disordered" evidence="1">
    <location>
        <begin position="1180"/>
        <end position="1223"/>
    </location>
</feature>
<feature type="compositionally biased region" description="Low complexity" evidence="1">
    <location>
        <begin position="962"/>
        <end position="1002"/>
    </location>
</feature>
<accession>A0A2C6L1Q4</accession>
<evidence type="ECO:0000313" key="3">
    <source>
        <dbReference type="Proteomes" id="UP000221165"/>
    </source>
</evidence>
<evidence type="ECO:0000313" key="2">
    <source>
        <dbReference type="EMBL" id="PHJ21892.1"/>
    </source>
</evidence>
<name>A0A2C6L1Q4_9APIC</name>
<dbReference type="RefSeq" id="XP_067923571.1">
    <property type="nucleotide sequence ID" value="XM_068064454.1"/>
</dbReference>
<dbReference type="Proteomes" id="UP000221165">
    <property type="component" value="Unassembled WGS sequence"/>
</dbReference>
<proteinExistence type="predicted"/>
<dbReference type="OrthoDB" id="10480888at2759"/>